<dbReference type="OrthoDB" id="479131at2"/>
<evidence type="ECO:0000313" key="3">
    <source>
        <dbReference type="EMBL" id="GEO03180.1"/>
    </source>
</evidence>
<proteinExistence type="predicted"/>
<reference evidence="3 4" key="1">
    <citation type="submission" date="2019-07" db="EMBL/GenBank/DDBJ databases">
        <title>Whole genome shotgun sequence of Adhaeribacter aerolatus NBRC 106133.</title>
        <authorList>
            <person name="Hosoyama A."/>
            <person name="Uohara A."/>
            <person name="Ohji S."/>
            <person name="Ichikawa N."/>
        </authorList>
    </citation>
    <scope>NUCLEOTIDE SEQUENCE [LARGE SCALE GENOMIC DNA]</scope>
    <source>
        <strain evidence="3 4">NBRC 106133</strain>
    </source>
</reference>
<feature type="domain" description="PPM-type phosphatase" evidence="1">
    <location>
        <begin position="174"/>
        <end position="338"/>
    </location>
</feature>
<keyword evidence="4" id="KW-1185">Reference proteome</keyword>
<dbReference type="SUPFAM" id="SSF55874">
    <property type="entry name" value="ATPase domain of HSP90 chaperone/DNA topoisomerase II/histidine kinase"/>
    <property type="match status" value="1"/>
</dbReference>
<organism evidence="3 4">
    <name type="scientific">Adhaeribacter aerolatus</name>
    <dbReference type="NCBI Taxonomy" id="670289"/>
    <lineage>
        <taxon>Bacteria</taxon>
        <taxon>Pseudomonadati</taxon>
        <taxon>Bacteroidota</taxon>
        <taxon>Cytophagia</taxon>
        <taxon>Cytophagales</taxon>
        <taxon>Hymenobacteraceae</taxon>
        <taxon>Adhaeribacter</taxon>
    </lineage>
</organism>
<evidence type="ECO:0000259" key="2">
    <source>
        <dbReference type="Pfam" id="PF13581"/>
    </source>
</evidence>
<dbReference type="Proteomes" id="UP000321532">
    <property type="component" value="Unassembled WGS sequence"/>
</dbReference>
<dbReference type="Gene3D" id="3.60.40.10">
    <property type="entry name" value="PPM-type phosphatase domain"/>
    <property type="match status" value="1"/>
</dbReference>
<comment type="caution">
    <text evidence="3">The sequence shown here is derived from an EMBL/GenBank/DDBJ whole genome shotgun (WGS) entry which is preliminary data.</text>
</comment>
<dbReference type="PANTHER" id="PTHR35801:SF1">
    <property type="entry name" value="PHOSPHOSERINE PHOSPHATASE RSBX"/>
    <property type="match status" value="1"/>
</dbReference>
<dbReference type="Gene3D" id="3.30.565.10">
    <property type="entry name" value="Histidine kinase-like ATPase, C-terminal domain"/>
    <property type="match status" value="1"/>
</dbReference>
<evidence type="ECO:0000313" key="4">
    <source>
        <dbReference type="Proteomes" id="UP000321532"/>
    </source>
</evidence>
<dbReference type="SUPFAM" id="SSF81606">
    <property type="entry name" value="PP2C-like"/>
    <property type="match status" value="1"/>
</dbReference>
<dbReference type="Pfam" id="PF13581">
    <property type="entry name" value="HATPase_c_2"/>
    <property type="match status" value="1"/>
</dbReference>
<dbReference type="Pfam" id="PF07228">
    <property type="entry name" value="SpoIIE"/>
    <property type="match status" value="1"/>
</dbReference>
<dbReference type="EMBL" id="BJYS01000004">
    <property type="protein sequence ID" value="GEO03180.1"/>
    <property type="molecule type" value="Genomic_DNA"/>
</dbReference>
<name>A0A512AU30_9BACT</name>
<dbReference type="AlphaFoldDB" id="A0A512AU30"/>
<feature type="domain" description="Histidine kinase/HSP90-like ATPase" evidence="2">
    <location>
        <begin position="21"/>
        <end position="128"/>
    </location>
</feature>
<dbReference type="PANTHER" id="PTHR35801">
    <property type="entry name" value="PHOSPHOSERINE PHOSPHATASE RSBX"/>
    <property type="match status" value="1"/>
</dbReference>
<dbReference type="RefSeq" id="WP_146895218.1">
    <property type="nucleotide sequence ID" value="NZ_BJYS01000004.1"/>
</dbReference>
<evidence type="ECO:0000259" key="1">
    <source>
        <dbReference type="Pfam" id="PF07228"/>
    </source>
</evidence>
<dbReference type="InterPro" id="IPR036890">
    <property type="entry name" value="HATPase_C_sf"/>
</dbReference>
<accession>A0A512AU30</accession>
<dbReference type="InterPro" id="IPR003594">
    <property type="entry name" value="HATPase_dom"/>
</dbReference>
<protein>
    <submittedName>
        <fullName evidence="3">TorS-related protein</fullName>
    </submittedName>
</protein>
<dbReference type="InterPro" id="IPR001932">
    <property type="entry name" value="PPM-type_phosphatase-like_dom"/>
</dbReference>
<sequence length="340" mass="37291">MDFKAHTRFSLTDRTFQNIIKRDITRLAESYKFSEAEVGRINIIVSEMASNLIKHSAVSGEFLVKPFGRLNSGFEIICLDQGPGMSEPLRMQEDGVSTAGTAGEGLGAIKRQSDEFDLYSAKGVGTVILSRLYKKGYKPKPRAPKKFDVGVVMVPKNGEKHCGDGWAIYEAVDYCHLLVADGLGHGEHAEVASQGAAEAFLQNTNLAPVELIRNLHGAIKKTRGAVANVTSINVKNQELTYCGVGNIAGRVISGYENTKSIISYNGILGHNIPNTLNNHVIPWVGNNLLVLHSDGLKSKWDFSRYKDLLRHDTSIIAAVLYKDFNRGTDDTLVLVARTRC</sequence>
<dbReference type="InterPro" id="IPR039248">
    <property type="entry name" value="Ptase_RsbX"/>
</dbReference>
<dbReference type="InterPro" id="IPR036457">
    <property type="entry name" value="PPM-type-like_dom_sf"/>
</dbReference>
<gene>
    <name evidence="3" type="ORF">AAE02nite_08440</name>
</gene>